<evidence type="ECO:0000256" key="1">
    <source>
        <dbReference type="SAM" id="MobiDB-lite"/>
    </source>
</evidence>
<gene>
    <name evidence="2" type="ORF">M6B22_05130</name>
</gene>
<evidence type="ECO:0000313" key="3">
    <source>
        <dbReference type="Proteomes" id="UP001164693"/>
    </source>
</evidence>
<dbReference type="RefSeq" id="WP_269444702.1">
    <property type="nucleotide sequence ID" value="NZ_CP097463.1"/>
</dbReference>
<feature type="compositionally biased region" description="Basic and acidic residues" evidence="1">
    <location>
        <begin position="1"/>
        <end position="10"/>
    </location>
</feature>
<name>A0ABY7K015_9ACTN</name>
<keyword evidence="3" id="KW-1185">Reference proteome</keyword>
<evidence type="ECO:0000313" key="2">
    <source>
        <dbReference type="EMBL" id="WAX58152.1"/>
    </source>
</evidence>
<reference evidence="2" key="1">
    <citation type="submission" date="2022-05" db="EMBL/GenBank/DDBJ databases">
        <title>Jatrophihabitans sp. SB3-54 whole genome sequence.</title>
        <authorList>
            <person name="Suh M.K."/>
            <person name="Eom M.K."/>
            <person name="Kim J.S."/>
            <person name="Kim H.S."/>
            <person name="Do H.E."/>
            <person name="Shin Y.K."/>
            <person name="Lee J.-S."/>
        </authorList>
    </citation>
    <scope>NUCLEOTIDE SEQUENCE</scope>
    <source>
        <strain evidence="2">SB3-54</strain>
    </source>
</reference>
<protein>
    <submittedName>
        <fullName evidence="2">Uncharacterized protein</fullName>
    </submittedName>
</protein>
<proteinExistence type="predicted"/>
<organism evidence="2 3">
    <name type="scientific">Jatrophihabitans cynanchi</name>
    <dbReference type="NCBI Taxonomy" id="2944128"/>
    <lineage>
        <taxon>Bacteria</taxon>
        <taxon>Bacillati</taxon>
        <taxon>Actinomycetota</taxon>
        <taxon>Actinomycetes</taxon>
        <taxon>Jatrophihabitantales</taxon>
        <taxon>Jatrophihabitantaceae</taxon>
        <taxon>Jatrophihabitans</taxon>
    </lineage>
</organism>
<dbReference type="Proteomes" id="UP001164693">
    <property type="component" value="Chromosome"/>
</dbReference>
<accession>A0ABY7K015</accession>
<dbReference type="EMBL" id="CP097463">
    <property type="protein sequence ID" value="WAX58152.1"/>
    <property type="molecule type" value="Genomic_DNA"/>
</dbReference>
<sequence length="57" mass="6652">MGRQLRPFDRMRRHRRDAEYPPSDAPELTAEDAEDDIPRVKDIVGIAENVLDRMSPF</sequence>
<feature type="region of interest" description="Disordered" evidence="1">
    <location>
        <begin position="1"/>
        <end position="36"/>
    </location>
</feature>